<evidence type="ECO:0000256" key="4">
    <source>
        <dbReference type="ARBA" id="ARBA00023004"/>
    </source>
</evidence>
<accession>A0A3B0U148</accession>
<evidence type="ECO:0000256" key="3">
    <source>
        <dbReference type="ARBA" id="ARBA00023002"/>
    </source>
</evidence>
<keyword evidence="2" id="KW-0479">Metal-binding</keyword>
<keyword evidence="6" id="KW-0812">Transmembrane</keyword>
<dbReference type="Pfam" id="PF12831">
    <property type="entry name" value="FAD_oxidored"/>
    <property type="match status" value="1"/>
</dbReference>
<dbReference type="InterPro" id="IPR039650">
    <property type="entry name" value="HdrA-like"/>
</dbReference>
<protein>
    <submittedName>
        <fullName evidence="7">Probable xanthan lyase</fullName>
    </submittedName>
</protein>
<evidence type="ECO:0000256" key="5">
    <source>
        <dbReference type="ARBA" id="ARBA00023014"/>
    </source>
</evidence>
<evidence type="ECO:0000256" key="2">
    <source>
        <dbReference type="ARBA" id="ARBA00022723"/>
    </source>
</evidence>
<keyword evidence="5" id="KW-0411">Iron-sulfur</keyword>
<keyword evidence="1" id="KW-0004">4Fe-4S</keyword>
<evidence type="ECO:0000256" key="1">
    <source>
        <dbReference type="ARBA" id="ARBA00022485"/>
    </source>
</evidence>
<dbReference type="PANTHER" id="PTHR43498">
    <property type="entry name" value="FERREDOXIN:COB-COM HETERODISULFIDE REDUCTASE SUBUNIT A"/>
    <property type="match status" value="1"/>
</dbReference>
<dbReference type="SUPFAM" id="SSF51905">
    <property type="entry name" value="FAD/NAD(P)-binding domain"/>
    <property type="match status" value="1"/>
</dbReference>
<keyword evidence="6" id="KW-1133">Transmembrane helix</keyword>
<reference evidence="7" key="1">
    <citation type="submission" date="2018-06" db="EMBL/GenBank/DDBJ databases">
        <authorList>
            <person name="Zhirakovskaya E."/>
        </authorList>
    </citation>
    <scope>NUCLEOTIDE SEQUENCE</scope>
</reference>
<name>A0A3B0U148_9ZZZZ</name>
<proteinExistence type="predicted"/>
<evidence type="ECO:0000313" key="7">
    <source>
        <dbReference type="EMBL" id="VAW24585.1"/>
    </source>
</evidence>
<keyword evidence="6" id="KW-0472">Membrane</keyword>
<gene>
    <name evidence="7" type="ORF">MNBD_BACTEROID01-1174</name>
</gene>
<dbReference type="GO" id="GO:0046872">
    <property type="term" value="F:metal ion binding"/>
    <property type="evidence" value="ECO:0007669"/>
    <property type="project" value="UniProtKB-KW"/>
</dbReference>
<keyword evidence="7" id="KW-0456">Lyase</keyword>
<dbReference type="EMBL" id="UOEP01000218">
    <property type="protein sequence ID" value="VAW24585.1"/>
    <property type="molecule type" value="Genomic_DNA"/>
</dbReference>
<dbReference type="Gene3D" id="3.50.50.60">
    <property type="entry name" value="FAD/NAD(P)-binding domain"/>
    <property type="match status" value="1"/>
</dbReference>
<feature type="transmembrane region" description="Helical" evidence="6">
    <location>
        <begin position="12"/>
        <end position="29"/>
    </location>
</feature>
<dbReference type="GO" id="GO:0016829">
    <property type="term" value="F:lyase activity"/>
    <property type="evidence" value="ECO:0007669"/>
    <property type="project" value="UniProtKB-KW"/>
</dbReference>
<keyword evidence="4" id="KW-0408">Iron</keyword>
<dbReference type="AlphaFoldDB" id="A0A3B0U148"/>
<dbReference type="PANTHER" id="PTHR43498:SF1">
    <property type="entry name" value="COB--COM HETERODISULFIDE REDUCTASE IRON-SULFUR SUBUNIT A"/>
    <property type="match status" value="1"/>
</dbReference>
<keyword evidence="3" id="KW-0560">Oxidoreductase</keyword>
<dbReference type="PRINTS" id="PR00411">
    <property type="entry name" value="PNDRDTASEI"/>
</dbReference>
<dbReference type="GO" id="GO:0051539">
    <property type="term" value="F:4 iron, 4 sulfur cluster binding"/>
    <property type="evidence" value="ECO:0007669"/>
    <property type="project" value="UniProtKB-KW"/>
</dbReference>
<sequence length="539" mass="60547">MKTVKTIVLKEINRIIRILIILIIGLFIINCSQDTGLPKPVIPNLRYYYPPAEVNHRIIEVDICVYGGTSGGVTAAVQAARMGKKVALLEFGKHIGGLTSGGLSHTDGGSPEICGGIAREFYNTAGQGDFRPSIAENIFLKMLDEAKVKTYLLCQLDKVGKEGNRIVSITMENGLEVRAKQYIDCTYEGDLMAKSGVSFTTGRESNKTYGETYNGIRTPGKGGHNWPVNIDPYIIPGNPSSGLLPRINNNPGTVGDGDNRIQAYCFRMRLTQKDPLPFPKPFNYNPLQYELLVRLFESGTDPDPRFSIDTNNHHLFKGAYFIDYVGGNYEWPDGDYITREKIFQDHVSYQLGVMWFLTHDKRIPEKWRNEFVKWGLPRDEYRETNGWTHQLYIREGRRMVSGYIMTEQNCLGEKIPEYPIGIGSYNMDSHHCQMTVIDGAVRNEGNVEVKVNPYLIAYRAVTPKKGECLNLLVPIALSASHIAYGSIRMEPVFMVLGQSAGTAAAHAIDESCAVQDIDYQKLRERLIMDKQKLQLPDTQ</sequence>
<dbReference type="GO" id="GO:0016491">
    <property type="term" value="F:oxidoreductase activity"/>
    <property type="evidence" value="ECO:0007669"/>
    <property type="project" value="UniProtKB-KW"/>
</dbReference>
<dbReference type="InterPro" id="IPR036188">
    <property type="entry name" value="FAD/NAD-bd_sf"/>
</dbReference>
<evidence type="ECO:0000256" key="6">
    <source>
        <dbReference type="SAM" id="Phobius"/>
    </source>
</evidence>
<organism evidence="7">
    <name type="scientific">hydrothermal vent metagenome</name>
    <dbReference type="NCBI Taxonomy" id="652676"/>
    <lineage>
        <taxon>unclassified sequences</taxon>
        <taxon>metagenomes</taxon>
        <taxon>ecological metagenomes</taxon>
    </lineage>
</organism>